<feature type="transmembrane region" description="Helical" evidence="1">
    <location>
        <begin position="212"/>
        <end position="232"/>
    </location>
</feature>
<reference evidence="2" key="1">
    <citation type="submission" date="2022-12" db="EMBL/GenBank/DDBJ databases">
        <title>Phocaeicola acetigenes sp. nov., isolated feces from a healthy human.</title>
        <authorList>
            <person name="Do H."/>
            <person name="Ha Y.B."/>
            <person name="Kim J.-S."/>
            <person name="Suh M.K."/>
            <person name="Kim H.S."/>
            <person name="Lee J.-S."/>
        </authorList>
    </citation>
    <scope>NUCLEOTIDE SEQUENCE</scope>
    <source>
        <strain evidence="2">KGMB11183</strain>
    </source>
</reference>
<dbReference type="RefSeq" id="WP_178265773.1">
    <property type="nucleotide sequence ID" value="NZ_JAPZVM010000004.1"/>
</dbReference>
<evidence type="ECO:0000313" key="3">
    <source>
        <dbReference type="Proteomes" id="UP001141933"/>
    </source>
</evidence>
<dbReference type="Proteomes" id="UP001141933">
    <property type="component" value="Unassembled WGS sequence"/>
</dbReference>
<proteinExistence type="predicted"/>
<evidence type="ECO:0008006" key="4">
    <source>
        <dbReference type="Google" id="ProtNLM"/>
    </source>
</evidence>
<gene>
    <name evidence="2" type="ORF">O6P32_07300</name>
</gene>
<keyword evidence="3" id="KW-1185">Reference proteome</keyword>
<name>A0ABT4PHJ2_9BACT</name>
<dbReference type="EMBL" id="JAPZVM010000004">
    <property type="protein sequence ID" value="MCZ8372516.1"/>
    <property type="molecule type" value="Genomic_DNA"/>
</dbReference>
<evidence type="ECO:0000313" key="2">
    <source>
        <dbReference type="EMBL" id="MCZ8372516.1"/>
    </source>
</evidence>
<feature type="transmembrane region" description="Helical" evidence="1">
    <location>
        <begin position="244"/>
        <end position="262"/>
    </location>
</feature>
<protein>
    <recommendedName>
        <fullName evidence="4">Zinc ribbon domain-containing protein</fullName>
    </recommendedName>
</protein>
<evidence type="ECO:0000256" key="1">
    <source>
        <dbReference type="SAM" id="Phobius"/>
    </source>
</evidence>
<keyword evidence="1" id="KW-0812">Transmembrane</keyword>
<keyword evidence="1" id="KW-1133">Transmembrane helix</keyword>
<sequence>MRLIRYVIGLLGVIFCITACHYPASFPLQKGKGADSLYLNTPRLYALNSNFEVTADSLWLYQLPFTDSVKVFRGDRLVVAEFSVHRQEKEDSVWVKVARDQETIGWLCERTLLKNIVPVDPISKCIHWFSNTHTVVFFIIVGLFFLWTVLKAVRKKQIKLLGLNDIDSVFPIVLSWLLSSSAVLYNSILHFVPQTWMQYYYNPTLNPFELPFILGLFIVCVGMIGLVGIAMLDDLFHQATLEISFFYLVGFISCCIFLYIFFTYIWVYLAYLCWISYTVLCITRLRKSNSYPYACGACGAKMRAKGICPHCGALNQ</sequence>
<organism evidence="2 3">
    <name type="scientific">Phocaeicola acetigenes</name>
    <dbReference type="NCBI Taxonomy" id="3016083"/>
    <lineage>
        <taxon>Bacteria</taxon>
        <taxon>Pseudomonadati</taxon>
        <taxon>Bacteroidota</taxon>
        <taxon>Bacteroidia</taxon>
        <taxon>Bacteroidales</taxon>
        <taxon>Bacteroidaceae</taxon>
        <taxon>Phocaeicola</taxon>
    </lineage>
</organism>
<keyword evidence="1" id="KW-0472">Membrane</keyword>
<feature type="transmembrane region" description="Helical" evidence="1">
    <location>
        <begin position="169"/>
        <end position="192"/>
    </location>
</feature>
<feature type="transmembrane region" description="Helical" evidence="1">
    <location>
        <begin position="128"/>
        <end position="149"/>
    </location>
</feature>
<accession>A0ABT4PHJ2</accession>
<comment type="caution">
    <text evidence="2">The sequence shown here is derived from an EMBL/GenBank/DDBJ whole genome shotgun (WGS) entry which is preliminary data.</text>
</comment>